<dbReference type="AlphaFoldDB" id="A0ABD4TQN7"/>
<evidence type="ECO:0000313" key="4">
    <source>
        <dbReference type="Proteomes" id="UP001205080"/>
    </source>
</evidence>
<comment type="caution">
    <text evidence="3">The sequence shown here is derived from an EMBL/GenBank/DDBJ whole genome shotgun (WGS) entry which is preliminary data.</text>
</comment>
<dbReference type="EMBL" id="JAGPYW010000002">
    <property type="protein sequence ID" value="MCQ4613651.1"/>
    <property type="molecule type" value="Genomic_DNA"/>
</dbReference>
<dbReference type="GO" id="GO:0010127">
    <property type="term" value="P:mycothiol-dependent detoxification"/>
    <property type="evidence" value="ECO:0007669"/>
    <property type="project" value="UniProtKB-UniRule"/>
</dbReference>
<protein>
    <recommendedName>
        <fullName evidence="2">Mycothiol S-conjugate amidase</fullName>
        <ecNumber evidence="2">3.5.1.115</ecNumber>
    </recommendedName>
</protein>
<dbReference type="InterPro" id="IPR017811">
    <property type="entry name" value="Mca"/>
</dbReference>
<dbReference type="GO" id="GO:0016787">
    <property type="term" value="F:hydrolase activity"/>
    <property type="evidence" value="ECO:0007669"/>
    <property type="project" value="UniProtKB-KW"/>
</dbReference>
<comment type="cofactor">
    <cofactor evidence="2">
        <name>Zn(2+)</name>
        <dbReference type="ChEBI" id="CHEBI:29105"/>
    </cofactor>
    <text evidence="2">Binds 1 zinc ion per subunit.</text>
</comment>
<feature type="binding site" evidence="2">
    <location>
        <position position="32"/>
    </location>
    <ligand>
        <name>Zn(2+)</name>
        <dbReference type="ChEBI" id="CHEBI:29105"/>
    </ligand>
</feature>
<comment type="subunit">
    <text evidence="2">Monomer.</text>
</comment>
<gene>
    <name evidence="2 3" type="primary">mca</name>
    <name evidence="3" type="ORF">KBX22_02675</name>
</gene>
<comment type="function">
    <text evidence="2">A mycothiol (MSH, N-acetylcysteinyl-glucosaminyl-inositol) S-conjugate amidase, it recycles conjugated MSH to the N-acetyl cysteine conjugate (AcCys S-conjugate, a mercapturic acid) and the MSH precursor. Involved in MSH-dependent detoxification of a number of alkylating agents and antibiotics.</text>
</comment>
<dbReference type="NCBIfam" id="TIGR03446">
    <property type="entry name" value="mycothiol_Mca"/>
    <property type="match status" value="1"/>
</dbReference>
<dbReference type="EC" id="3.5.1.115" evidence="2"/>
<proteinExistence type="inferred from homology"/>
<sequence>MVLRWREVTESGPEEVLGGIVAGLRLMAIHAHPDDESSKGAATMAKYASEGNRVLVVTCTDGRRGDILNPAMDRPGVLENILEVREQEMAEAAAALGVEHQWMGYEDSGLPQGDPLPPLPEGSFATQDPEAVTAHLVESIREFRPHVIITYDENGGYPHPDHLMVHEISMLAWDKAGDPSFAPEAGQAWTPLKLYYSHGFILQRMRLLQDRLYAQGKKSPYELMIQRWEENKADVMSRVTTRVECAEYFPQRAAALTAHATQIDPAGAFLASPVEDQQEVWPTEEFELARTRVASTLPEDDLFAGIDPKTADALAEGFGQER</sequence>
<dbReference type="GO" id="GO:0010126">
    <property type="term" value="P:mycothiol metabolic process"/>
    <property type="evidence" value="ECO:0007669"/>
    <property type="project" value="UniProtKB-UniRule"/>
</dbReference>
<keyword evidence="2" id="KW-0378">Hydrolase</keyword>
<dbReference type="InterPro" id="IPR024078">
    <property type="entry name" value="LmbE-like_dom_sf"/>
</dbReference>
<dbReference type="GO" id="GO:0008270">
    <property type="term" value="F:zinc ion binding"/>
    <property type="evidence" value="ECO:0007669"/>
    <property type="project" value="UniProtKB-UniRule"/>
</dbReference>
<evidence type="ECO:0000256" key="2">
    <source>
        <dbReference type="HAMAP-Rule" id="MF_01482"/>
    </source>
</evidence>
<dbReference type="PANTHER" id="PTHR12993:SF11">
    <property type="entry name" value="N-ACETYLGLUCOSAMINYL-PHOSPHATIDYLINOSITOL DE-N-ACETYLASE"/>
    <property type="match status" value="1"/>
</dbReference>
<dbReference type="HAMAP" id="MF_01482">
    <property type="entry name" value="Mca"/>
    <property type="match status" value="1"/>
</dbReference>
<dbReference type="Proteomes" id="UP001205080">
    <property type="component" value="Unassembled WGS sequence"/>
</dbReference>
<feature type="binding site" evidence="2">
    <location>
        <position position="162"/>
    </location>
    <ligand>
        <name>Zn(2+)</name>
        <dbReference type="ChEBI" id="CHEBI:29105"/>
    </ligand>
</feature>
<dbReference type="PANTHER" id="PTHR12993">
    <property type="entry name" value="N-ACETYLGLUCOSAMINYL-PHOSPHATIDYLINOSITOL DE-N-ACETYLASE-RELATED"/>
    <property type="match status" value="1"/>
</dbReference>
<comment type="similarity">
    <text evidence="2">Belongs to the MshB deacetylase family. Mca subfamily.</text>
</comment>
<accession>A0ABD4TQN7</accession>
<dbReference type="Gene3D" id="3.40.50.10320">
    <property type="entry name" value="LmbE-like"/>
    <property type="match status" value="1"/>
</dbReference>
<dbReference type="Pfam" id="PF02585">
    <property type="entry name" value="PIG-L"/>
    <property type="match status" value="1"/>
</dbReference>
<keyword evidence="1 2" id="KW-0862">Zinc</keyword>
<name>A0ABD4TQN7_9CORY</name>
<comment type="catalytic activity">
    <reaction evidence="2">
        <text>mycothiol S-conjugate + H2O = an N-acetyl-L-cysteine-S-conjugate + 1D-myo-inositol 2-amino-2-deoxy-alpha-D-glucopyranoside</text>
        <dbReference type="Rhea" id="RHEA:36543"/>
        <dbReference type="ChEBI" id="CHEBI:15377"/>
        <dbReference type="ChEBI" id="CHEBI:58718"/>
        <dbReference type="ChEBI" id="CHEBI:58886"/>
        <dbReference type="ChEBI" id="CHEBI:59633"/>
        <dbReference type="EC" id="3.5.1.115"/>
    </reaction>
</comment>
<keyword evidence="2" id="KW-0479">Metal-binding</keyword>
<evidence type="ECO:0000313" key="3">
    <source>
        <dbReference type="EMBL" id="MCQ4613651.1"/>
    </source>
</evidence>
<organism evidence="3 4">
    <name type="scientific">Corynebacterium pseudogenitalium</name>
    <dbReference type="NCBI Taxonomy" id="38303"/>
    <lineage>
        <taxon>Bacteria</taxon>
        <taxon>Bacillati</taxon>
        <taxon>Actinomycetota</taxon>
        <taxon>Actinomycetes</taxon>
        <taxon>Mycobacteriales</taxon>
        <taxon>Corynebacteriaceae</taxon>
        <taxon>Corynebacterium</taxon>
    </lineage>
</organism>
<feature type="binding site" evidence="2">
    <location>
        <position position="35"/>
    </location>
    <ligand>
        <name>Zn(2+)</name>
        <dbReference type="ChEBI" id="CHEBI:29105"/>
    </ligand>
</feature>
<dbReference type="SUPFAM" id="SSF102588">
    <property type="entry name" value="LmbE-like"/>
    <property type="match status" value="1"/>
</dbReference>
<dbReference type="InterPro" id="IPR003737">
    <property type="entry name" value="GlcNAc_PI_deacetylase-related"/>
</dbReference>
<reference evidence="3 4" key="1">
    <citation type="submission" date="2021-04" db="EMBL/GenBank/DDBJ databases">
        <title>Corynebacterium genitalium sp. nov. and Corynebacterium genitalium sp. nov., two new species of the genus Corynebacterium.</title>
        <authorList>
            <person name="Jaen-Luchoro D."/>
            <person name="Pinyeiro-Iglesias B."/>
            <person name="Al-Shaer S."/>
            <person name="Karlsson R."/>
            <person name="Gonzales-Siles L."/>
            <person name="Cardew S."/>
            <person name="Jensie-Markopolous S."/>
            <person name="Ohlen M."/>
            <person name="Inganas E."/>
            <person name="Moore E.R.B."/>
        </authorList>
    </citation>
    <scope>NUCLEOTIDE SEQUENCE [LARGE SCALE GENOMIC DNA]</scope>
    <source>
        <strain evidence="3 4">CCUG 55013</strain>
    </source>
</reference>
<evidence type="ECO:0000256" key="1">
    <source>
        <dbReference type="ARBA" id="ARBA00022833"/>
    </source>
</evidence>